<organism evidence="1 2">
    <name type="scientific">Aequorivita viscosa</name>
    <dbReference type="NCBI Taxonomy" id="797419"/>
    <lineage>
        <taxon>Bacteria</taxon>
        <taxon>Pseudomonadati</taxon>
        <taxon>Bacteroidota</taxon>
        <taxon>Flavobacteriia</taxon>
        <taxon>Flavobacteriales</taxon>
        <taxon>Flavobacteriaceae</taxon>
        <taxon>Aequorivita</taxon>
    </lineage>
</organism>
<dbReference type="Proteomes" id="UP000184172">
    <property type="component" value="Unassembled WGS sequence"/>
</dbReference>
<keyword evidence="2" id="KW-1185">Reference proteome</keyword>
<accession>A0A1M6K0R9</accession>
<proteinExistence type="predicted"/>
<evidence type="ECO:0008006" key="3">
    <source>
        <dbReference type="Google" id="ProtNLM"/>
    </source>
</evidence>
<dbReference type="RefSeq" id="WP_218143097.1">
    <property type="nucleotide sequence ID" value="NZ_FNNS01000048.1"/>
</dbReference>
<name>A0A1M6K0R9_9FLAO</name>
<gene>
    <name evidence="1" type="ORF">SAMN04487908_1191</name>
</gene>
<protein>
    <recommendedName>
        <fullName evidence="3">Lipoprotein</fullName>
    </recommendedName>
</protein>
<dbReference type="EMBL" id="FQYV01000019">
    <property type="protein sequence ID" value="SHJ52517.1"/>
    <property type="molecule type" value="Genomic_DNA"/>
</dbReference>
<evidence type="ECO:0000313" key="2">
    <source>
        <dbReference type="Proteomes" id="UP000184172"/>
    </source>
</evidence>
<dbReference type="AlphaFoldDB" id="A0A1M6K0R9"/>
<sequence>MIIRKLIYINLSIFLIACGVKNHESKNEKLSCNENLKFKILFFKNIKVVEDYMKMEDTTIINNLEEY</sequence>
<reference evidence="2" key="1">
    <citation type="submission" date="2016-11" db="EMBL/GenBank/DDBJ databases">
        <authorList>
            <person name="Varghese N."/>
            <person name="Submissions S."/>
        </authorList>
    </citation>
    <scope>NUCLEOTIDE SEQUENCE [LARGE SCALE GENOMIC DNA]</scope>
    <source>
        <strain evidence="2">DSM 26349</strain>
    </source>
</reference>
<feature type="non-terminal residue" evidence="1">
    <location>
        <position position="67"/>
    </location>
</feature>
<dbReference type="PROSITE" id="PS51257">
    <property type="entry name" value="PROKAR_LIPOPROTEIN"/>
    <property type="match status" value="1"/>
</dbReference>
<evidence type="ECO:0000313" key="1">
    <source>
        <dbReference type="EMBL" id="SHJ52517.1"/>
    </source>
</evidence>